<keyword evidence="1" id="KW-1133">Transmembrane helix</keyword>
<feature type="transmembrane region" description="Helical" evidence="1">
    <location>
        <begin position="12"/>
        <end position="37"/>
    </location>
</feature>
<dbReference type="Gene3D" id="3.55.40.10">
    <property type="entry name" value="minor pseudopilin epsh domain"/>
    <property type="match status" value="1"/>
</dbReference>
<protein>
    <submittedName>
        <fullName evidence="2">Prepilin-type N-terminal cleavage/methylation domain-containing protein</fullName>
    </submittedName>
</protein>
<gene>
    <name evidence="2" type="ORF">ACFSGX_05260</name>
</gene>
<evidence type="ECO:0000256" key="1">
    <source>
        <dbReference type="SAM" id="Phobius"/>
    </source>
</evidence>
<dbReference type="NCBIfam" id="TIGR02532">
    <property type="entry name" value="IV_pilin_GFxxxE"/>
    <property type="match status" value="1"/>
</dbReference>
<reference evidence="3" key="1">
    <citation type="journal article" date="2019" name="Int. J. Syst. Evol. Microbiol.">
        <title>The Global Catalogue of Microorganisms (GCM) 10K type strain sequencing project: providing services to taxonomists for standard genome sequencing and annotation.</title>
        <authorList>
            <consortium name="The Broad Institute Genomics Platform"/>
            <consortium name="The Broad Institute Genome Sequencing Center for Infectious Disease"/>
            <person name="Wu L."/>
            <person name="Ma J."/>
        </authorList>
    </citation>
    <scope>NUCLEOTIDE SEQUENCE [LARGE SCALE GENOMIC DNA]</scope>
    <source>
        <strain evidence="3">CGMCC 1.12702</strain>
    </source>
</reference>
<evidence type="ECO:0000313" key="3">
    <source>
        <dbReference type="Proteomes" id="UP001597400"/>
    </source>
</evidence>
<dbReference type="PROSITE" id="PS00409">
    <property type="entry name" value="PROKAR_NTER_METHYL"/>
    <property type="match status" value="1"/>
</dbReference>
<dbReference type="InterPro" id="IPR045584">
    <property type="entry name" value="Pilin-like"/>
</dbReference>
<proteinExistence type="predicted"/>
<sequence>MRRVRHPSETGMTLVEMLVVLVIIGIAGGAVTLGMGAANRGASAENEARRLSARIRMAADDVMVTDRAVAFTADARGYGFLAWDGRRWAASDTPLLARHDLPSGVTLSGVTPAPVPIGIDGMGGTIDARIGSTRDSWRVRYDGMTVTTTAGAAS</sequence>
<dbReference type="Pfam" id="PF07963">
    <property type="entry name" value="N_methyl"/>
    <property type="match status" value="1"/>
</dbReference>
<keyword evidence="1" id="KW-0812">Transmembrane</keyword>
<accession>A0ABW4TUG0</accession>
<name>A0ABW4TUG0_9SPHN</name>
<keyword evidence="1" id="KW-0472">Membrane</keyword>
<keyword evidence="3" id="KW-1185">Reference proteome</keyword>
<dbReference type="InterPro" id="IPR012902">
    <property type="entry name" value="N_methyl_site"/>
</dbReference>
<organism evidence="2 3">
    <name type="scientific">Sphingomonas arantia</name>
    <dbReference type="NCBI Taxonomy" id="1460676"/>
    <lineage>
        <taxon>Bacteria</taxon>
        <taxon>Pseudomonadati</taxon>
        <taxon>Pseudomonadota</taxon>
        <taxon>Alphaproteobacteria</taxon>
        <taxon>Sphingomonadales</taxon>
        <taxon>Sphingomonadaceae</taxon>
        <taxon>Sphingomonas</taxon>
    </lineage>
</organism>
<comment type="caution">
    <text evidence="2">The sequence shown here is derived from an EMBL/GenBank/DDBJ whole genome shotgun (WGS) entry which is preliminary data.</text>
</comment>
<evidence type="ECO:0000313" key="2">
    <source>
        <dbReference type="EMBL" id="MFD1950173.1"/>
    </source>
</evidence>
<dbReference type="EMBL" id="JBHUGS010000001">
    <property type="protein sequence ID" value="MFD1950173.1"/>
    <property type="molecule type" value="Genomic_DNA"/>
</dbReference>
<dbReference type="SUPFAM" id="SSF54523">
    <property type="entry name" value="Pili subunits"/>
    <property type="match status" value="1"/>
</dbReference>
<dbReference type="Proteomes" id="UP001597400">
    <property type="component" value="Unassembled WGS sequence"/>
</dbReference>